<dbReference type="RefSeq" id="WP_277444958.1">
    <property type="nucleotide sequence ID" value="NZ_JAKOAV010000032.1"/>
</dbReference>
<reference evidence="1" key="1">
    <citation type="submission" date="2022-02" db="EMBL/GenBank/DDBJ databases">
        <authorList>
            <person name="Leng L."/>
        </authorList>
    </citation>
    <scope>NUCLEOTIDE SEQUENCE</scope>
    <source>
        <strain evidence="1">JI</strain>
    </source>
</reference>
<evidence type="ECO:0000313" key="1">
    <source>
        <dbReference type="EMBL" id="MDF9409490.1"/>
    </source>
</evidence>
<dbReference type="Proteomes" id="UP001154312">
    <property type="component" value="Unassembled WGS sequence"/>
</dbReference>
<accession>A0A9X4JUL6</accession>
<evidence type="ECO:0000313" key="2">
    <source>
        <dbReference type="Proteomes" id="UP001154312"/>
    </source>
</evidence>
<protein>
    <submittedName>
        <fullName evidence="1">Uncharacterized protein</fullName>
    </submittedName>
</protein>
<gene>
    <name evidence="1" type="ORF">L7E55_14185</name>
</gene>
<proteinExistence type="predicted"/>
<comment type="caution">
    <text evidence="1">The sequence shown here is derived from an EMBL/GenBank/DDBJ whole genome shotgun (WGS) entry which is preliminary data.</text>
</comment>
<sequence>MSGAYVKEKKERPIVKIVYSKDGSSGLKEAYRLLAKKVLEAKKCKQQSMSE</sequence>
<dbReference type="AlphaFoldDB" id="A0A9X4JUL6"/>
<keyword evidence="2" id="KW-1185">Reference proteome</keyword>
<organism evidence="1 2">
    <name type="scientific">Pelotomaculum isophthalicicum JI</name>
    <dbReference type="NCBI Taxonomy" id="947010"/>
    <lineage>
        <taxon>Bacteria</taxon>
        <taxon>Bacillati</taxon>
        <taxon>Bacillota</taxon>
        <taxon>Clostridia</taxon>
        <taxon>Eubacteriales</taxon>
        <taxon>Desulfotomaculaceae</taxon>
        <taxon>Pelotomaculum</taxon>
    </lineage>
</organism>
<name>A0A9X4JUL6_9FIRM</name>
<dbReference type="EMBL" id="JAKOAV010000032">
    <property type="protein sequence ID" value="MDF9409490.1"/>
    <property type="molecule type" value="Genomic_DNA"/>
</dbReference>